<accession>A0A6J1WS59</accession>
<keyword evidence="1" id="KW-1133">Transmembrane helix</keyword>
<evidence type="ECO:0000313" key="5">
    <source>
        <dbReference type="RefSeq" id="XP_026758454.1"/>
    </source>
</evidence>
<dbReference type="InterPro" id="IPR032675">
    <property type="entry name" value="LRR_dom_sf"/>
</dbReference>
<evidence type="ECO:0000256" key="2">
    <source>
        <dbReference type="SAM" id="SignalP"/>
    </source>
</evidence>
<dbReference type="Gene3D" id="3.80.10.10">
    <property type="entry name" value="Ribonuclease Inhibitor"/>
    <property type="match status" value="1"/>
</dbReference>
<dbReference type="SUPFAM" id="SSF52058">
    <property type="entry name" value="L domain-like"/>
    <property type="match status" value="1"/>
</dbReference>
<proteinExistence type="predicted"/>
<dbReference type="OrthoDB" id="6360013at2759"/>
<dbReference type="AlphaFoldDB" id="A0A6J1WS59"/>
<reference evidence="4 5" key="1">
    <citation type="submission" date="2025-04" db="UniProtKB">
        <authorList>
            <consortium name="RefSeq"/>
        </authorList>
    </citation>
    <scope>IDENTIFICATION</scope>
    <source>
        <tissue evidence="4 5">Whole adult</tissue>
    </source>
</reference>
<keyword evidence="1" id="KW-0812">Transmembrane</keyword>
<dbReference type="RefSeq" id="XP_026758446.1">
    <property type="nucleotide sequence ID" value="XM_026902645.2"/>
</dbReference>
<dbReference type="Proteomes" id="UP001652740">
    <property type="component" value="Unplaced"/>
</dbReference>
<dbReference type="KEGG" id="gmw:113517898"/>
<protein>
    <submittedName>
        <fullName evidence="4 5">Uncharacterized protein LOC113517898</fullName>
    </submittedName>
</protein>
<organism evidence="3 4">
    <name type="scientific">Galleria mellonella</name>
    <name type="common">Greater wax moth</name>
    <dbReference type="NCBI Taxonomy" id="7137"/>
    <lineage>
        <taxon>Eukaryota</taxon>
        <taxon>Metazoa</taxon>
        <taxon>Ecdysozoa</taxon>
        <taxon>Arthropoda</taxon>
        <taxon>Hexapoda</taxon>
        <taxon>Insecta</taxon>
        <taxon>Pterygota</taxon>
        <taxon>Neoptera</taxon>
        <taxon>Endopterygota</taxon>
        <taxon>Lepidoptera</taxon>
        <taxon>Glossata</taxon>
        <taxon>Ditrysia</taxon>
        <taxon>Pyraloidea</taxon>
        <taxon>Pyralidae</taxon>
        <taxon>Galleriinae</taxon>
        <taxon>Galleria</taxon>
    </lineage>
</organism>
<feature type="signal peptide" evidence="2">
    <location>
        <begin position="1"/>
        <end position="19"/>
    </location>
</feature>
<evidence type="ECO:0000313" key="4">
    <source>
        <dbReference type="RefSeq" id="XP_026758446.1"/>
    </source>
</evidence>
<dbReference type="GeneID" id="113517898"/>
<feature type="chain" id="PRO_5044639775" evidence="2">
    <location>
        <begin position="20"/>
        <end position="442"/>
    </location>
</feature>
<evidence type="ECO:0000313" key="3">
    <source>
        <dbReference type="Proteomes" id="UP001652740"/>
    </source>
</evidence>
<gene>
    <name evidence="4 5" type="primary">LOC113517898</name>
</gene>
<keyword evidence="1" id="KW-0472">Membrane</keyword>
<feature type="transmembrane region" description="Helical" evidence="1">
    <location>
        <begin position="379"/>
        <end position="402"/>
    </location>
</feature>
<evidence type="ECO:0000256" key="1">
    <source>
        <dbReference type="SAM" id="Phobius"/>
    </source>
</evidence>
<name>A0A6J1WS59_GALME</name>
<keyword evidence="2" id="KW-0732">Signal</keyword>
<sequence length="442" mass="49674">MRCATWWQVLLALSAHSLAQAIVPTICEEKYCECDSFTRVICNCAENNEQEVTLRPDGAYRVPSTASAIIVNSCNRVQFLSDTARDLIHLRTVEVRGCNHVVINERALAWSPFPREAEMNPGLRISIHNSTVNEISSHAIQGRVDDIIITGSRINNLKPFAFSSLIGVKNVELIDNVYDTIEIQPFKKFTTINFIMRGGNIGTLPSRFLSNVDVTDLFQMEYVTINNINSLTFLVNSPKRVVIEGNVIGTLEGDGFHILTRGPITFRNNTVKTVARGAFLGFSSDWKLVSVTGRQELLIDNNTLGELVPSALIYNSTTLSMRIDSLNLNETCTCDLAEGWREILNVQSGAIMCWYYLENHYVSLRTFVDSRCGEFKQTFWIYVVIGIVLAAIVAAVITVIIVRRENEKKKNKIQIVLPDGKTYRETEVHIIVERAELLSTDF</sequence>
<dbReference type="RefSeq" id="XP_026758454.1">
    <property type="nucleotide sequence ID" value="XM_026902653.2"/>
</dbReference>
<keyword evidence="3" id="KW-1185">Reference proteome</keyword>